<accession>A0ABW5PD91</accession>
<evidence type="ECO:0000313" key="3">
    <source>
        <dbReference type="EMBL" id="MFD2612409.1"/>
    </source>
</evidence>
<keyword evidence="4" id="KW-1185">Reference proteome</keyword>
<dbReference type="InterPro" id="IPR019734">
    <property type="entry name" value="TPR_rpt"/>
</dbReference>
<feature type="domain" description="HTH cro/C1-type" evidence="2">
    <location>
        <begin position="7"/>
        <end position="61"/>
    </location>
</feature>
<evidence type="ECO:0000259" key="2">
    <source>
        <dbReference type="PROSITE" id="PS50943"/>
    </source>
</evidence>
<dbReference type="SMART" id="SM00530">
    <property type="entry name" value="HTH_XRE"/>
    <property type="match status" value="1"/>
</dbReference>
<evidence type="ECO:0000313" key="4">
    <source>
        <dbReference type="Proteomes" id="UP001597541"/>
    </source>
</evidence>
<dbReference type="SUPFAM" id="SSF48452">
    <property type="entry name" value="TPR-like"/>
    <property type="match status" value="1"/>
</dbReference>
<name>A0ABW5PD91_9BACL</name>
<dbReference type="PROSITE" id="PS50005">
    <property type="entry name" value="TPR"/>
    <property type="match status" value="1"/>
</dbReference>
<dbReference type="PROSITE" id="PS50943">
    <property type="entry name" value="HTH_CROC1"/>
    <property type="match status" value="1"/>
</dbReference>
<gene>
    <name evidence="3" type="ORF">ACFSUF_08250</name>
</gene>
<sequence length="409" mass="48790">MHEGKIIKYYREKAGLTQSQLGEGICSDTHISKIERGLTDYSPEITRLLSQRLGIDIPQELCRAIQIKQRLLRWQETIVMHQMNEMDEIHHELKHMTLLRISDYKMMYQLLLARYELMRNNPDSAYRIMKELQKLQSTLPPYENNLLKHVWGLYYLSKQDYVQAISTLNQITELDYPNPEYFYHLAVAYHMVQSQIMCYYYAEKSLKYFKEMNYFLRGIDAEMLMLIQLKDEENLEFRDSIERFHNLLQSCDMCHAPDRKAKVLHNLAYEYYRRKEYESASRYYQQSMELKNKLTGPYLLSLEGYIRSSLEGNLIPREDLSPLISDGLSIATKLKESLYIVLFNLLKHFIQDEEEAYHEYLQHKALPMYRQQGYTYLVIRSEKELFSYYVNRNQLAQALEIAACLITPK</sequence>
<feature type="repeat" description="TPR" evidence="1">
    <location>
        <begin position="261"/>
        <end position="294"/>
    </location>
</feature>
<comment type="caution">
    <text evidence="3">The sequence shown here is derived from an EMBL/GenBank/DDBJ whole genome shotgun (WGS) entry which is preliminary data.</text>
</comment>
<dbReference type="EMBL" id="JBHUME010000007">
    <property type="protein sequence ID" value="MFD2612409.1"/>
    <property type="molecule type" value="Genomic_DNA"/>
</dbReference>
<reference evidence="4" key="1">
    <citation type="journal article" date="2019" name="Int. J. Syst. Evol. Microbiol.">
        <title>The Global Catalogue of Microorganisms (GCM) 10K type strain sequencing project: providing services to taxonomists for standard genome sequencing and annotation.</title>
        <authorList>
            <consortium name="The Broad Institute Genomics Platform"/>
            <consortium name="The Broad Institute Genome Sequencing Center for Infectious Disease"/>
            <person name="Wu L."/>
            <person name="Ma J."/>
        </authorList>
    </citation>
    <scope>NUCLEOTIDE SEQUENCE [LARGE SCALE GENOMIC DNA]</scope>
    <source>
        <strain evidence="4">KCTC 3950</strain>
    </source>
</reference>
<proteinExistence type="predicted"/>
<dbReference type="Gene3D" id="1.25.40.10">
    <property type="entry name" value="Tetratricopeptide repeat domain"/>
    <property type="match status" value="1"/>
</dbReference>
<dbReference type="SMART" id="SM00028">
    <property type="entry name" value="TPR"/>
    <property type="match status" value="2"/>
</dbReference>
<dbReference type="Pfam" id="PF01381">
    <property type="entry name" value="HTH_3"/>
    <property type="match status" value="1"/>
</dbReference>
<keyword evidence="1" id="KW-0802">TPR repeat</keyword>
<dbReference type="SUPFAM" id="SSF47413">
    <property type="entry name" value="lambda repressor-like DNA-binding domains"/>
    <property type="match status" value="1"/>
</dbReference>
<dbReference type="InterPro" id="IPR001387">
    <property type="entry name" value="Cro/C1-type_HTH"/>
</dbReference>
<dbReference type="RefSeq" id="WP_377601947.1">
    <property type="nucleotide sequence ID" value="NZ_JBHUME010000007.1"/>
</dbReference>
<dbReference type="CDD" id="cd00093">
    <property type="entry name" value="HTH_XRE"/>
    <property type="match status" value="1"/>
</dbReference>
<dbReference type="InterPro" id="IPR010982">
    <property type="entry name" value="Lambda_DNA-bd_dom_sf"/>
</dbReference>
<evidence type="ECO:0000256" key="1">
    <source>
        <dbReference type="PROSITE-ProRule" id="PRU00339"/>
    </source>
</evidence>
<protein>
    <submittedName>
        <fullName evidence="3">Helix-turn-helix domain-containing protein</fullName>
    </submittedName>
</protein>
<dbReference type="Gene3D" id="1.10.260.40">
    <property type="entry name" value="lambda repressor-like DNA-binding domains"/>
    <property type="match status" value="1"/>
</dbReference>
<organism evidence="3 4">
    <name type="scientific">Paenibacillus gansuensis</name>
    <dbReference type="NCBI Taxonomy" id="306542"/>
    <lineage>
        <taxon>Bacteria</taxon>
        <taxon>Bacillati</taxon>
        <taxon>Bacillota</taxon>
        <taxon>Bacilli</taxon>
        <taxon>Bacillales</taxon>
        <taxon>Paenibacillaceae</taxon>
        <taxon>Paenibacillus</taxon>
    </lineage>
</organism>
<dbReference type="InterPro" id="IPR011990">
    <property type="entry name" value="TPR-like_helical_dom_sf"/>
</dbReference>
<dbReference type="Proteomes" id="UP001597541">
    <property type="component" value="Unassembled WGS sequence"/>
</dbReference>